<sequence length="163" mass="18627">MKVIIIGASTTGKTTILKHLKQTHNLLIQEADDILTELNGGTYPQDSRIKMSTLAPIMVTQVLNQDQIIFFTNAHYFSVTDLISARNKGFKIILLSLTKKKMLERNKERVKYKGYDDLSKYFDDMILYEEKIIKAGLFDNVIDVNQPIENIISQIIVAFESNL</sequence>
<name>A0A2H0WZR4_9BACT</name>
<dbReference type="InterPro" id="IPR027417">
    <property type="entry name" value="P-loop_NTPase"/>
</dbReference>
<dbReference type="Proteomes" id="UP000229574">
    <property type="component" value="Unassembled WGS sequence"/>
</dbReference>
<evidence type="ECO:0000313" key="1">
    <source>
        <dbReference type="EMBL" id="PIS18173.1"/>
    </source>
</evidence>
<accession>A0A2H0WZR4</accession>
<reference evidence="2" key="1">
    <citation type="submission" date="2017-09" db="EMBL/GenBank/DDBJ databases">
        <title>Depth-based differentiation of microbial function through sediment-hosted aquifers and enrichment of novel symbionts in the deep terrestrial subsurface.</title>
        <authorList>
            <person name="Probst A.J."/>
            <person name="Ladd B."/>
            <person name="Jarett J.K."/>
            <person name="Geller-Mcgrath D.E."/>
            <person name="Sieber C.M.K."/>
            <person name="Emerson J.B."/>
            <person name="Anantharaman K."/>
            <person name="Thomas B.C."/>
            <person name="Malmstrom R."/>
            <person name="Stieglmeier M."/>
            <person name="Klingl A."/>
            <person name="Woyke T."/>
            <person name="Ryan C.M."/>
            <person name="Banfield J.F."/>
        </authorList>
    </citation>
    <scope>NUCLEOTIDE SEQUENCE [LARGE SCALE GENOMIC DNA]</scope>
</reference>
<dbReference type="SUPFAM" id="SSF52540">
    <property type="entry name" value="P-loop containing nucleoside triphosphate hydrolases"/>
    <property type="match status" value="1"/>
</dbReference>
<comment type="caution">
    <text evidence="1">The sequence shown here is derived from an EMBL/GenBank/DDBJ whole genome shotgun (WGS) entry which is preliminary data.</text>
</comment>
<gene>
    <name evidence="1" type="ORF">COT54_00690</name>
</gene>
<dbReference type="EMBL" id="PEYY01000028">
    <property type="protein sequence ID" value="PIS18173.1"/>
    <property type="molecule type" value="Genomic_DNA"/>
</dbReference>
<dbReference type="Gene3D" id="3.40.50.300">
    <property type="entry name" value="P-loop containing nucleotide triphosphate hydrolases"/>
    <property type="match status" value="1"/>
</dbReference>
<proteinExistence type="predicted"/>
<evidence type="ECO:0000313" key="2">
    <source>
        <dbReference type="Proteomes" id="UP000229574"/>
    </source>
</evidence>
<organism evidence="1 2">
    <name type="scientific">Candidatus Collierbacteria bacterium CG09_land_8_20_14_0_10_46_12</name>
    <dbReference type="NCBI Taxonomy" id="1974533"/>
    <lineage>
        <taxon>Bacteria</taxon>
        <taxon>Candidatus Collieribacteriota</taxon>
    </lineage>
</organism>
<protein>
    <submittedName>
        <fullName evidence="1">Uncharacterized protein</fullName>
    </submittedName>
</protein>
<dbReference type="AlphaFoldDB" id="A0A2H0WZR4"/>